<evidence type="ECO:0000256" key="5">
    <source>
        <dbReference type="ARBA" id="ARBA00023002"/>
    </source>
</evidence>
<dbReference type="PaxDb" id="5476-C4YHC4"/>
<protein>
    <recommendedName>
        <fullName evidence="6">FAD dependent oxidoreductase domain-containing protein</fullName>
    </recommendedName>
</protein>
<dbReference type="AlphaFoldDB" id="C4YHC4"/>
<feature type="domain" description="FAD dependent oxidoreductase" evidence="6">
    <location>
        <begin position="7"/>
        <end position="279"/>
    </location>
</feature>
<dbReference type="Gene3D" id="3.40.50.720">
    <property type="entry name" value="NAD(P)-binding Rossmann-like Domain"/>
    <property type="match status" value="1"/>
</dbReference>
<proteinExistence type="inferred from homology"/>
<evidence type="ECO:0000313" key="8">
    <source>
        <dbReference type="Proteomes" id="UP000001429"/>
    </source>
</evidence>
<accession>C4YHC4</accession>
<name>C4YHC4_CANAW</name>
<comment type="similarity">
    <text evidence="2">Belongs to the DAMOX/DASOX family.</text>
</comment>
<keyword evidence="5" id="KW-0560">Oxidoreductase</keyword>
<dbReference type="InterPro" id="IPR023209">
    <property type="entry name" value="DAO"/>
</dbReference>
<keyword evidence="8" id="KW-1185">Reference proteome</keyword>
<dbReference type="GO" id="GO:0071949">
    <property type="term" value="F:FAD binding"/>
    <property type="evidence" value="ECO:0007669"/>
    <property type="project" value="InterPro"/>
</dbReference>
<evidence type="ECO:0000256" key="4">
    <source>
        <dbReference type="ARBA" id="ARBA00022827"/>
    </source>
</evidence>
<sequence length="330" mass="37448">MIEKPHIVIAGAGILGLTTAWVIAENLSASNTPYEITIVAEYGPHSPTMHANLTNSAKYTSPWAGAHFRPFPSKNEQELKEMKLTRLTLQKFKQLSQTSPESSIKFVKGIEYLENPDEHYSKFAYGWSEEIDNFKHKTDKPGFLGVEYDTWVVNSPMYLQFLYRKLSIEYSNINFLKIRLDSLKQINDLFPKTKSRTAPIIINCTGNGLQYNGGFDPECYPIRGQTLLIKPPPSPQKNGTNQKCQYLDKTITYQLKDGSWSFVIPRPFNGGVILGGMKQIGLRLDVEQYDNKQYVINNYGAGGMGYELSYGAAIKVYEKLMEILGRRHHL</sequence>
<dbReference type="GO" id="GO:0003884">
    <property type="term" value="F:D-amino-acid oxidase activity"/>
    <property type="evidence" value="ECO:0007669"/>
    <property type="project" value="InterPro"/>
</dbReference>
<dbReference type="GO" id="GO:0005737">
    <property type="term" value="C:cytoplasm"/>
    <property type="evidence" value="ECO:0007669"/>
    <property type="project" value="TreeGrafter"/>
</dbReference>
<evidence type="ECO:0000256" key="1">
    <source>
        <dbReference type="ARBA" id="ARBA00001974"/>
    </source>
</evidence>
<evidence type="ECO:0000259" key="6">
    <source>
        <dbReference type="Pfam" id="PF01266"/>
    </source>
</evidence>
<gene>
    <name evidence="7" type="ORF">CAWG_03470</name>
</gene>
<dbReference type="EMBL" id="CH672349">
    <property type="protein sequence ID" value="EEQ45156.1"/>
    <property type="molecule type" value="Genomic_DNA"/>
</dbReference>
<comment type="cofactor">
    <cofactor evidence="1">
        <name>FAD</name>
        <dbReference type="ChEBI" id="CHEBI:57692"/>
    </cofactor>
</comment>
<evidence type="ECO:0000256" key="3">
    <source>
        <dbReference type="ARBA" id="ARBA00022630"/>
    </source>
</evidence>
<dbReference type="VEuPathDB" id="FungiDB:CAWG_03470"/>
<keyword evidence="3" id="KW-0285">Flavoprotein</keyword>
<dbReference type="PANTHER" id="PTHR11530:SF26">
    <property type="entry name" value="FAD DEPENDENT OXIDOREDUCTASE SUPERFAMILY (AFU_ORTHOLOGUE AFUA_5G13940)"/>
    <property type="match status" value="1"/>
</dbReference>
<dbReference type="OMA" id="EYDTWVV"/>
<organism evidence="7 8">
    <name type="scientific">Candida albicans (strain WO-1)</name>
    <name type="common">Yeast</name>
    <dbReference type="NCBI Taxonomy" id="294748"/>
    <lineage>
        <taxon>Eukaryota</taxon>
        <taxon>Fungi</taxon>
        <taxon>Dikarya</taxon>
        <taxon>Ascomycota</taxon>
        <taxon>Saccharomycotina</taxon>
        <taxon>Pichiomycetes</taxon>
        <taxon>Debaryomycetaceae</taxon>
        <taxon>Candida/Lodderomyces clade</taxon>
        <taxon>Candida</taxon>
    </lineage>
</organism>
<keyword evidence="4" id="KW-0274">FAD</keyword>
<dbReference type="GO" id="GO:0019478">
    <property type="term" value="P:D-amino acid catabolic process"/>
    <property type="evidence" value="ECO:0007669"/>
    <property type="project" value="TreeGrafter"/>
</dbReference>
<dbReference type="HOGENOM" id="CLU_034311_3_0_1"/>
<evidence type="ECO:0000256" key="2">
    <source>
        <dbReference type="ARBA" id="ARBA00006730"/>
    </source>
</evidence>
<reference evidence="7 8" key="1">
    <citation type="journal article" date="2009" name="Nature">
        <title>Evolution of pathogenicity and sexual reproduction in eight Candida genomes.</title>
        <authorList>
            <person name="Butler G."/>
            <person name="Rasmussen M.D."/>
            <person name="Lin M.F."/>
            <person name="Santos M.A."/>
            <person name="Sakthikumar S."/>
            <person name="Munro C.A."/>
            <person name="Rheinbay E."/>
            <person name="Grabherr M."/>
            <person name="Forche A."/>
            <person name="Reedy J.L."/>
            <person name="Agrafioti I."/>
            <person name="Arnaud M.B."/>
            <person name="Bates S."/>
            <person name="Brown A.J."/>
            <person name="Brunke S."/>
            <person name="Costanzo M.C."/>
            <person name="Fitzpatrick D.A."/>
            <person name="de Groot P.W."/>
            <person name="Harris D."/>
            <person name="Hoyer L.L."/>
            <person name="Hube B."/>
            <person name="Klis F.M."/>
            <person name="Kodira C."/>
            <person name="Lennard N."/>
            <person name="Logue M.E."/>
            <person name="Martin R."/>
            <person name="Neiman A.M."/>
            <person name="Nikolaou E."/>
            <person name="Quail M.A."/>
            <person name="Quinn J."/>
            <person name="Santos M.C."/>
            <person name="Schmitzberger F.F."/>
            <person name="Sherlock G."/>
            <person name="Shah P."/>
            <person name="Silverstein K.A."/>
            <person name="Skrzypek M.S."/>
            <person name="Soll D."/>
            <person name="Staggs R."/>
            <person name="Stansfield I."/>
            <person name="Stumpf M.P."/>
            <person name="Sudbery P.E."/>
            <person name="Srikantha T."/>
            <person name="Zeng Q."/>
            <person name="Berman J."/>
            <person name="Berriman M."/>
            <person name="Heitman J."/>
            <person name="Gow N.A."/>
            <person name="Lorenz M.C."/>
            <person name="Birren B.W."/>
            <person name="Kellis M."/>
            <person name="Cuomo C.A."/>
        </authorList>
    </citation>
    <scope>NUCLEOTIDE SEQUENCE [LARGE SCALE GENOMIC DNA]</scope>
    <source>
        <strain evidence="7 8">WO-1</strain>
    </source>
</reference>
<dbReference type="InterPro" id="IPR006076">
    <property type="entry name" value="FAD-dep_OxRdtase"/>
</dbReference>
<dbReference type="Pfam" id="PF01266">
    <property type="entry name" value="DAO"/>
    <property type="match status" value="1"/>
</dbReference>
<evidence type="ECO:0000313" key="7">
    <source>
        <dbReference type="EMBL" id="EEQ45156.1"/>
    </source>
</evidence>
<dbReference type="OrthoDB" id="2015447at2759"/>
<dbReference type="SUPFAM" id="SSF51971">
    <property type="entry name" value="Nucleotide-binding domain"/>
    <property type="match status" value="1"/>
</dbReference>
<dbReference type="PANTHER" id="PTHR11530">
    <property type="entry name" value="D-AMINO ACID OXIDASE"/>
    <property type="match status" value="1"/>
</dbReference>
<dbReference type="Proteomes" id="UP000001429">
    <property type="component" value="Chromosome 4"/>
</dbReference>
<dbReference type="Gene3D" id="3.30.9.10">
    <property type="entry name" value="D-Amino Acid Oxidase, subunit A, domain 2"/>
    <property type="match status" value="1"/>
</dbReference>